<dbReference type="EMBL" id="CP018024">
    <property type="protein sequence ID" value="APD89967.1"/>
    <property type="molecule type" value="Genomic_DNA"/>
</dbReference>
<proteinExistence type="predicted"/>
<reference evidence="1 3" key="1">
    <citation type="submission" date="2015-12" db="EMBL/GenBank/DDBJ databases">
        <title>Intraspecies pangenome expansion in the marine bacterium Alteromonas.</title>
        <authorList>
            <person name="Lopez-Perez M."/>
            <person name="Rodriguez-Valera F."/>
        </authorList>
    </citation>
    <scope>NUCLEOTIDE SEQUENCE [LARGE SCALE GENOMIC DNA]</scope>
    <source>
        <strain evidence="1 3">UM8</strain>
    </source>
</reference>
<evidence type="ECO:0000313" key="3">
    <source>
        <dbReference type="Proteomes" id="UP000061468"/>
    </source>
</evidence>
<organism evidence="2 4">
    <name type="scientific">Alteromonas mediterranea</name>
    <dbReference type="NCBI Taxonomy" id="314275"/>
    <lineage>
        <taxon>Bacteria</taxon>
        <taxon>Pseudomonadati</taxon>
        <taxon>Pseudomonadota</taxon>
        <taxon>Gammaproteobacteria</taxon>
        <taxon>Alteromonadales</taxon>
        <taxon>Alteromonadaceae</taxon>
        <taxon>Alteromonas/Salinimonas group</taxon>
        <taxon>Alteromonas</taxon>
    </lineage>
</organism>
<dbReference type="AlphaFoldDB" id="A0AAC9JBN5"/>
<dbReference type="Proteomes" id="UP000061468">
    <property type="component" value="Chromosome"/>
</dbReference>
<evidence type="ECO:0000313" key="4">
    <source>
        <dbReference type="Proteomes" id="UP000182101"/>
    </source>
</evidence>
<sequence length="76" mass="8701">MLTSYCYFVQHYKQILLRLPTSAVALSTKGANFWYALLTVRLIKDTKTGAYAPVFYELEHELSEYNAVAQHKLASI</sequence>
<reference evidence="2 4" key="2">
    <citation type="submission" date="2016-11" db="EMBL/GenBank/DDBJ databases">
        <title>Networking in microbes: conjugative elements and plasmids in the genus Alteromonas.</title>
        <authorList>
            <person name="Lopez-Perez M."/>
            <person name="Ramon-Marco N."/>
            <person name="Rodriguez-Valera F."/>
        </authorList>
    </citation>
    <scope>NUCLEOTIDE SEQUENCE [LARGE SCALE GENOMIC DNA]</scope>
    <source>
        <strain evidence="2 4">CP48</strain>
    </source>
</reference>
<evidence type="ECO:0000313" key="1">
    <source>
        <dbReference type="EMBL" id="AMJ78682.1"/>
    </source>
</evidence>
<dbReference type="Proteomes" id="UP000182101">
    <property type="component" value="Chromosome"/>
</dbReference>
<evidence type="ECO:0000313" key="2">
    <source>
        <dbReference type="EMBL" id="APD89967.1"/>
    </source>
</evidence>
<protein>
    <submittedName>
        <fullName evidence="2">Uncharacterized protein</fullName>
    </submittedName>
</protein>
<name>A0AAC9JBN5_9ALTE</name>
<accession>A0AAC9JBN5</accession>
<dbReference type="EMBL" id="CP013928">
    <property type="protein sequence ID" value="AMJ78682.1"/>
    <property type="molecule type" value="Genomic_DNA"/>
</dbReference>
<gene>
    <name evidence="1" type="ORF">AV942_10470</name>
    <name evidence="2" type="ORF">BM524_09300</name>
</gene>